<name>A0AA43QTV5_9LECA</name>
<reference evidence="1" key="1">
    <citation type="journal article" date="2023" name="Genome Biol. Evol.">
        <title>First Whole Genome Sequence and Flow Cytometry Genome Size Data for the Lichen-Forming Fungus Ramalina farinacea (Ascomycota).</title>
        <authorList>
            <person name="Llewellyn T."/>
            <person name="Mian S."/>
            <person name="Hill R."/>
            <person name="Leitch I.J."/>
            <person name="Gaya E."/>
        </authorList>
    </citation>
    <scope>NUCLEOTIDE SEQUENCE</scope>
    <source>
        <strain evidence="1">LIQ254RAFAR</strain>
    </source>
</reference>
<gene>
    <name evidence="1" type="ORF">OHK93_003737</name>
</gene>
<accession>A0AA43QTV5</accession>
<evidence type="ECO:0000313" key="2">
    <source>
        <dbReference type="Proteomes" id="UP001161017"/>
    </source>
</evidence>
<dbReference type="AlphaFoldDB" id="A0AA43QTV5"/>
<comment type="caution">
    <text evidence="1">The sequence shown here is derived from an EMBL/GenBank/DDBJ whole genome shotgun (WGS) entry which is preliminary data.</text>
</comment>
<evidence type="ECO:0000313" key="1">
    <source>
        <dbReference type="EMBL" id="MDI1492523.1"/>
    </source>
</evidence>
<protein>
    <submittedName>
        <fullName evidence="1">Uncharacterized protein</fullName>
    </submittedName>
</protein>
<dbReference type="Proteomes" id="UP001161017">
    <property type="component" value="Unassembled WGS sequence"/>
</dbReference>
<proteinExistence type="predicted"/>
<keyword evidence="2" id="KW-1185">Reference proteome</keyword>
<sequence length="217" mass="24782">MGMIFEDDEEDRMERSSEILPRLEAEAAESGHAPYWINLLDGFTGAQRAREEAHLHFRPIGIDHPAFSRDEEHPPLVCSQRLRHSIKQLVGFRKVVMVLEFVVKAGDIGIEAYGGYGRIRDQTIRSYVQLMADMNNAESFDYQDKVRFKQLTTEVGQDLETYLGPFTKHFVDRQNGDFAGIITYHPRKAPDTIDQKAAKDEEKLSQMMKAMTESSIG</sequence>
<organism evidence="1 2">
    <name type="scientific">Ramalina farinacea</name>
    <dbReference type="NCBI Taxonomy" id="258253"/>
    <lineage>
        <taxon>Eukaryota</taxon>
        <taxon>Fungi</taxon>
        <taxon>Dikarya</taxon>
        <taxon>Ascomycota</taxon>
        <taxon>Pezizomycotina</taxon>
        <taxon>Lecanoromycetes</taxon>
        <taxon>OSLEUM clade</taxon>
        <taxon>Lecanoromycetidae</taxon>
        <taxon>Lecanorales</taxon>
        <taxon>Lecanorineae</taxon>
        <taxon>Ramalinaceae</taxon>
        <taxon>Ramalina</taxon>
    </lineage>
</organism>
<dbReference type="EMBL" id="JAPUFD010000019">
    <property type="protein sequence ID" value="MDI1492523.1"/>
    <property type="molecule type" value="Genomic_DNA"/>
</dbReference>